<dbReference type="InterPro" id="IPR052016">
    <property type="entry name" value="Bact_Sigma-Reg"/>
</dbReference>
<dbReference type="SUPFAM" id="SSF81606">
    <property type="entry name" value="PP2C-like"/>
    <property type="match status" value="1"/>
</dbReference>
<dbReference type="STRING" id="497964.CfE428DRAFT_5005"/>
<name>B4D7W5_9BACT</name>
<dbReference type="NCBIfam" id="TIGR00229">
    <property type="entry name" value="sensory_box"/>
    <property type="match status" value="1"/>
</dbReference>
<dbReference type="CDD" id="cd00130">
    <property type="entry name" value="PAS"/>
    <property type="match status" value="2"/>
</dbReference>
<keyword evidence="1" id="KW-0378">Hydrolase</keyword>
<evidence type="ECO:0000313" key="5">
    <source>
        <dbReference type="Proteomes" id="UP000005824"/>
    </source>
</evidence>
<dbReference type="Proteomes" id="UP000005824">
    <property type="component" value="Unassembled WGS sequence"/>
</dbReference>
<dbReference type="Gene3D" id="3.60.40.10">
    <property type="entry name" value="PPM-type phosphatase domain"/>
    <property type="match status" value="1"/>
</dbReference>
<feature type="domain" description="PAC" evidence="3">
    <location>
        <begin position="220"/>
        <end position="272"/>
    </location>
</feature>
<dbReference type="PANTHER" id="PTHR43156">
    <property type="entry name" value="STAGE II SPORULATION PROTEIN E-RELATED"/>
    <property type="match status" value="1"/>
</dbReference>
<dbReference type="Pfam" id="PF08447">
    <property type="entry name" value="PAS_3"/>
    <property type="match status" value="1"/>
</dbReference>
<evidence type="ECO:0000256" key="1">
    <source>
        <dbReference type="ARBA" id="ARBA00022801"/>
    </source>
</evidence>
<evidence type="ECO:0000259" key="2">
    <source>
        <dbReference type="PROSITE" id="PS50112"/>
    </source>
</evidence>
<comment type="caution">
    <text evidence="4">The sequence shown here is derived from an EMBL/GenBank/DDBJ whole genome shotgun (WGS) entry which is preliminary data.</text>
</comment>
<dbReference type="InterPro" id="IPR001932">
    <property type="entry name" value="PPM-type_phosphatase-like_dom"/>
</dbReference>
<dbReference type="InterPro" id="IPR035965">
    <property type="entry name" value="PAS-like_dom_sf"/>
</dbReference>
<dbReference type="EMBL" id="ABVL01000019">
    <property type="protein sequence ID" value="EDY17488.1"/>
    <property type="molecule type" value="Genomic_DNA"/>
</dbReference>
<dbReference type="Pfam" id="PF08448">
    <property type="entry name" value="PAS_4"/>
    <property type="match status" value="1"/>
</dbReference>
<dbReference type="Gene3D" id="3.30.450.20">
    <property type="entry name" value="PAS domain"/>
    <property type="match status" value="2"/>
</dbReference>
<dbReference type="GO" id="GO:0016791">
    <property type="term" value="F:phosphatase activity"/>
    <property type="evidence" value="ECO:0007669"/>
    <property type="project" value="TreeGrafter"/>
</dbReference>
<dbReference type="eggNOG" id="COG2202">
    <property type="taxonomic scope" value="Bacteria"/>
</dbReference>
<dbReference type="InParanoid" id="B4D7W5"/>
<dbReference type="RefSeq" id="WP_006982326.1">
    <property type="nucleotide sequence ID" value="NZ_ABVL01000019.1"/>
</dbReference>
<evidence type="ECO:0000259" key="3">
    <source>
        <dbReference type="PROSITE" id="PS50113"/>
    </source>
</evidence>
<proteinExistence type="predicted"/>
<accession>B4D7W5</accession>
<dbReference type="PROSITE" id="PS50112">
    <property type="entry name" value="PAS"/>
    <property type="match status" value="1"/>
</dbReference>
<dbReference type="SUPFAM" id="SSF55785">
    <property type="entry name" value="PYP-like sensor domain (PAS domain)"/>
    <property type="match status" value="2"/>
</dbReference>
<dbReference type="PANTHER" id="PTHR43156:SF2">
    <property type="entry name" value="STAGE II SPORULATION PROTEIN E"/>
    <property type="match status" value="1"/>
</dbReference>
<dbReference type="InterPro" id="IPR013656">
    <property type="entry name" value="PAS_4"/>
</dbReference>
<dbReference type="eggNOG" id="COG2208">
    <property type="taxonomic scope" value="Bacteria"/>
</dbReference>
<sequence length="547" mass="60936">MSLENKPANSESPEVPSNDQLRLELVLAATRMGAWNFEIETRKMIWDQQMHVLFGLRPDSFGGRDTDFCALVHPGDRDRVAGEFAASLQGHAEFDTEFRVVWPVDSSVHILRLRAHATTNGSVHVLGIAWDVTERRRAEADLERKRNLLDALMANLPDKIYFKDTESRFISVNKAKLAQHGLTRESEMIGRTDLDFFPETRARDAMADEKKTISTGVPIIDKEEKNVWADGSETWVSTTKMPLRDSDGRIIGTFGLSRDITRRKRTEDELGLIANELRARNAMLEEDLKMARELQSAMLPQQFPSFTNGNAAGRGLVRFHHYFTPSMVVSGDFFNVCKISESEAGIFICDVMGHGVRAALVAAMMHSLLGESHARLSEPAALLTHLNRTLCDTLKGAFTPIYATAFYVVVDLHKGELRYANAGHPCPLLVSGETDSKLEPTKLNGMKPGPVLGLFDNASYTGGHHRLAPRDVLLLFTDGLFEVEGPEGELYDYQQLQRAIGQRSALPTAELCSGLINEIQQFSARKEFDDDVCLVAMEIENLQLGSC</sequence>
<dbReference type="AlphaFoldDB" id="B4D7W5"/>
<dbReference type="eggNOG" id="COG5002">
    <property type="taxonomic scope" value="Bacteria"/>
</dbReference>
<dbReference type="InterPro" id="IPR000700">
    <property type="entry name" value="PAS-assoc_C"/>
</dbReference>
<feature type="domain" description="PAC" evidence="3">
    <location>
        <begin position="94"/>
        <end position="144"/>
    </location>
</feature>
<feature type="domain" description="PAS" evidence="2">
    <location>
        <begin position="19"/>
        <end position="91"/>
    </location>
</feature>
<dbReference type="SMART" id="SM00091">
    <property type="entry name" value="PAS"/>
    <property type="match status" value="2"/>
</dbReference>
<dbReference type="Gene3D" id="2.10.70.100">
    <property type="match status" value="1"/>
</dbReference>
<dbReference type="InterPro" id="IPR000014">
    <property type="entry name" value="PAS"/>
</dbReference>
<dbReference type="Pfam" id="PF07228">
    <property type="entry name" value="SpoIIE"/>
    <property type="match status" value="1"/>
</dbReference>
<dbReference type="PROSITE" id="PS50113">
    <property type="entry name" value="PAC"/>
    <property type="match status" value="2"/>
</dbReference>
<gene>
    <name evidence="4" type="ORF">CfE428DRAFT_5005</name>
</gene>
<keyword evidence="5" id="KW-1185">Reference proteome</keyword>
<dbReference type="InterPro" id="IPR013655">
    <property type="entry name" value="PAS_fold_3"/>
</dbReference>
<evidence type="ECO:0000313" key="4">
    <source>
        <dbReference type="EMBL" id="EDY17488.1"/>
    </source>
</evidence>
<dbReference type="SMART" id="SM00331">
    <property type="entry name" value="PP2C_SIG"/>
    <property type="match status" value="1"/>
</dbReference>
<organism evidence="4 5">
    <name type="scientific">Chthoniobacter flavus Ellin428</name>
    <dbReference type="NCBI Taxonomy" id="497964"/>
    <lineage>
        <taxon>Bacteria</taxon>
        <taxon>Pseudomonadati</taxon>
        <taxon>Verrucomicrobiota</taxon>
        <taxon>Spartobacteria</taxon>
        <taxon>Chthoniobacterales</taxon>
        <taxon>Chthoniobacteraceae</taxon>
        <taxon>Chthoniobacter</taxon>
    </lineage>
</organism>
<protein>
    <submittedName>
        <fullName evidence="4">Putative PAS/PAC sensor protein</fullName>
    </submittedName>
</protein>
<dbReference type="InterPro" id="IPR036457">
    <property type="entry name" value="PPM-type-like_dom_sf"/>
</dbReference>
<reference evidence="4 5" key="1">
    <citation type="journal article" date="2011" name="J. Bacteriol.">
        <title>Genome sequence of Chthoniobacter flavus Ellin428, an aerobic heterotrophic soil bacterium.</title>
        <authorList>
            <person name="Kant R."/>
            <person name="van Passel M.W."/>
            <person name="Palva A."/>
            <person name="Lucas S."/>
            <person name="Lapidus A."/>
            <person name="Glavina Del Rio T."/>
            <person name="Dalin E."/>
            <person name="Tice H."/>
            <person name="Bruce D."/>
            <person name="Goodwin L."/>
            <person name="Pitluck S."/>
            <person name="Larimer F.W."/>
            <person name="Land M.L."/>
            <person name="Hauser L."/>
            <person name="Sangwan P."/>
            <person name="de Vos W.M."/>
            <person name="Janssen P.H."/>
            <person name="Smidt H."/>
        </authorList>
    </citation>
    <scope>NUCLEOTIDE SEQUENCE [LARGE SCALE GENOMIC DNA]</scope>
    <source>
        <strain evidence="4 5">Ellin428</strain>
    </source>
</reference>